<proteinExistence type="predicted"/>
<sequence length="453" mass="50769">MSSETVDLICGLLGMQVLKESKTLKWKNNHITILPTLSTDENVNACDSVDIPIIRFMAQFPPSLSSSKNVLHLKAYALAEEDILDVVGNALRSNIPIVISGVAYDGLDGDPSVEYLDKYFAISPNRPHLDVIMQSIDHVNPTINGTIESFFDSMTDPTSIQCILDIPLAQTSLPWALQNIDHGIVHGWNQSVHTVPISSNVHPHNFTVRGWGMAHQAGFLMYPHHDVEGTLTWVRMEVGVKFWVLFWLKDQHDDWSHIQNIATQLINFVENKAWLKKHCNTGLITLRPGDMLIQPPGTMHAVYTPVASFATGGHFYHYLCMHLTELARYIDVKVGDSMTNQALDHALETLRHMVIAIPYLSSTISLSKRPLLSLCMMATSSKHYHAKGSNHRSVCDRETAKPSMDISDVILEFLGTSQWVSASHILYQGNQFTARDLVDRKELDRALTQSLEL</sequence>
<comment type="caution">
    <text evidence="1">The sequence shown here is derived from an EMBL/GenBank/DDBJ whole genome shotgun (WGS) entry which is preliminary data.</text>
</comment>
<dbReference type="GeneID" id="64703783"/>
<evidence type="ECO:0008006" key="3">
    <source>
        <dbReference type="Google" id="ProtNLM"/>
    </source>
</evidence>
<dbReference type="AlphaFoldDB" id="A0A9P7JTP5"/>
<evidence type="ECO:0000313" key="2">
    <source>
        <dbReference type="Proteomes" id="UP000823399"/>
    </source>
</evidence>
<keyword evidence="2" id="KW-1185">Reference proteome</keyword>
<dbReference type="Proteomes" id="UP000823399">
    <property type="component" value="Unassembled WGS sequence"/>
</dbReference>
<dbReference type="Gene3D" id="2.60.120.650">
    <property type="entry name" value="Cupin"/>
    <property type="match status" value="1"/>
</dbReference>
<protein>
    <recommendedName>
        <fullName evidence="3">JmjC domain-containing protein</fullName>
    </recommendedName>
</protein>
<organism evidence="1 2">
    <name type="scientific">Suillus discolor</name>
    <dbReference type="NCBI Taxonomy" id="1912936"/>
    <lineage>
        <taxon>Eukaryota</taxon>
        <taxon>Fungi</taxon>
        <taxon>Dikarya</taxon>
        <taxon>Basidiomycota</taxon>
        <taxon>Agaricomycotina</taxon>
        <taxon>Agaricomycetes</taxon>
        <taxon>Agaricomycetidae</taxon>
        <taxon>Boletales</taxon>
        <taxon>Suillineae</taxon>
        <taxon>Suillaceae</taxon>
        <taxon>Suillus</taxon>
    </lineage>
</organism>
<accession>A0A9P7JTP5</accession>
<name>A0A9P7JTP5_9AGAM</name>
<evidence type="ECO:0000313" key="1">
    <source>
        <dbReference type="EMBL" id="KAG2108259.1"/>
    </source>
</evidence>
<dbReference type="SUPFAM" id="SSF51197">
    <property type="entry name" value="Clavaminate synthase-like"/>
    <property type="match status" value="1"/>
</dbReference>
<dbReference type="OrthoDB" id="4161428at2759"/>
<dbReference type="RefSeq" id="XP_041292778.1">
    <property type="nucleotide sequence ID" value="XM_041441524.1"/>
</dbReference>
<gene>
    <name evidence="1" type="ORF">F5147DRAFT_773843</name>
</gene>
<reference evidence="1" key="1">
    <citation type="journal article" date="2020" name="New Phytol.">
        <title>Comparative genomics reveals dynamic genome evolution in host specialist ectomycorrhizal fungi.</title>
        <authorList>
            <person name="Lofgren L.A."/>
            <person name="Nguyen N.H."/>
            <person name="Vilgalys R."/>
            <person name="Ruytinx J."/>
            <person name="Liao H.L."/>
            <person name="Branco S."/>
            <person name="Kuo A."/>
            <person name="LaButti K."/>
            <person name="Lipzen A."/>
            <person name="Andreopoulos W."/>
            <person name="Pangilinan J."/>
            <person name="Riley R."/>
            <person name="Hundley H."/>
            <person name="Na H."/>
            <person name="Barry K."/>
            <person name="Grigoriev I.V."/>
            <person name="Stajich J.E."/>
            <person name="Kennedy P.G."/>
        </authorList>
    </citation>
    <scope>NUCLEOTIDE SEQUENCE</scope>
    <source>
        <strain evidence="1">FC423</strain>
    </source>
</reference>
<dbReference type="EMBL" id="JABBWM010000028">
    <property type="protein sequence ID" value="KAG2108259.1"/>
    <property type="molecule type" value="Genomic_DNA"/>
</dbReference>